<sequence length="139" mass="15278">MPKIDHASIKRISADQGLESITLRSDLAARYTFLNETLLEGIGAVEVDSKFKSSVDLHDVVTEQDGMPIVDEHAYLEKWEARLQEEVALLEKQQATATGASAVVAGVIDSQQDMDPQLVLIQRLDGPFTNEDEVDAVVQ</sequence>
<accession>A0A099NS24</accession>
<dbReference type="EMBL" id="JQFK01001336">
    <property type="protein sequence ID" value="KGK34737.1"/>
    <property type="molecule type" value="Genomic_DNA"/>
</dbReference>
<dbReference type="Proteomes" id="UP000195871">
    <property type="component" value="Unassembled WGS sequence"/>
</dbReference>
<evidence type="ECO:0000313" key="1">
    <source>
        <dbReference type="EMBL" id="AWU76367.1"/>
    </source>
</evidence>
<dbReference type="VEuPathDB" id="FungiDB:C5L36_0C03075"/>
<dbReference type="Proteomes" id="UP000189274">
    <property type="component" value="Unassembled WGS sequence"/>
</dbReference>
<dbReference type="OrthoDB" id="3996108at2759"/>
<proteinExistence type="predicted"/>
<evidence type="ECO:0000313" key="2">
    <source>
        <dbReference type="EMBL" id="KGK34737.1"/>
    </source>
</evidence>
<dbReference type="EMBL" id="NHMM01000001">
    <property type="protein sequence ID" value="OUT23941.1"/>
    <property type="molecule type" value="Genomic_DNA"/>
</dbReference>
<dbReference type="Proteomes" id="UP000249293">
    <property type="component" value="Chromosome 3"/>
</dbReference>
<dbReference type="EMBL" id="MQVM01000006">
    <property type="protein sequence ID" value="ONH75541.1"/>
    <property type="molecule type" value="Genomic_DNA"/>
</dbReference>
<name>A0A099NS24_PICKU</name>
<reference evidence="3" key="4">
    <citation type="submission" date="2017-01" db="EMBL/GenBank/DDBJ databases">
        <authorList>
            <person name="Mah S.A."/>
            <person name="Swanson W.J."/>
            <person name="Moy G.W."/>
            <person name="Vacquier V.D."/>
        </authorList>
    </citation>
    <scope>NUCLEOTIDE SEQUENCE [LARGE SCALE GENOMIC DNA]</scope>
    <source>
        <strain evidence="3">129</strain>
    </source>
</reference>
<evidence type="ECO:0000313" key="5">
    <source>
        <dbReference type="Proteomes" id="UP000029867"/>
    </source>
</evidence>
<dbReference type="Proteomes" id="UP000029867">
    <property type="component" value="Unassembled WGS sequence"/>
</dbReference>
<dbReference type="EMBL" id="CP028775">
    <property type="protein sequence ID" value="AWU76367.1"/>
    <property type="molecule type" value="Genomic_DNA"/>
</dbReference>
<organism evidence="2 5">
    <name type="scientific">Pichia kudriavzevii</name>
    <name type="common">Yeast</name>
    <name type="synonym">Issatchenkia orientalis</name>
    <dbReference type="NCBI Taxonomy" id="4909"/>
    <lineage>
        <taxon>Eukaryota</taxon>
        <taxon>Fungi</taxon>
        <taxon>Dikarya</taxon>
        <taxon>Ascomycota</taxon>
        <taxon>Saccharomycotina</taxon>
        <taxon>Pichiomycetes</taxon>
        <taxon>Pichiales</taxon>
        <taxon>Pichiaceae</taxon>
        <taxon>Pichia</taxon>
    </lineage>
</organism>
<evidence type="ECO:0000313" key="7">
    <source>
        <dbReference type="Proteomes" id="UP000195871"/>
    </source>
</evidence>
<protein>
    <submittedName>
        <fullName evidence="2">Uncharacterized protein</fullName>
    </submittedName>
</protein>
<dbReference type="AlphaFoldDB" id="A0A099NS24"/>
<keyword evidence="8" id="KW-1185">Reference proteome</keyword>
<reference evidence="6" key="3">
    <citation type="journal article" date="2017" name="Genome Announc.">
        <title>Genome sequences of Cyberlindnera fabianii 65, Pichia kudriavzevii 129, and Saccharomyces cerevisiae 131 isolated from fermented masau fruits in Zimbabwe.</title>
        <authorList>
            <person name="van Rijswijck I.M.H."/>
            <person name="Derks M.F.L."/>
            <person name="Abee T."/>
            <person name="de Ridder D."/>
            <person name="Smid E.J."/>
        </authorList>
    </citation>
    <scope>NUCLEOTIDE SEQUENCE [LARGE SCALE GENOMIC DNA]</scope>
    <source>
        <strain evidence="6">129</strain>
    </source>
</reference>
<evidence type="ECO:0000313" key="4">
    <source>
        <dbReference type="EMBL" id="OUT23941.1"/>
    </source>
</evidence>
<evidence type="ECO:0000313" key="8">
    <source>
        <dbReference type="Proteomes" id="UP000249293"/>
    </source>
</evidence>
<gene>
    <name evidence="3" type="ORF">BOH78_1701</name>
    <name evidence="1" type="ORF">C5L36_0C03075</name>
    <name evidence="4" type="ORF">CAS74_000317</name>
    <name evidence="2" type="ORF">JL09_g6114</name>
</gene>
<reference evidence="4 7" key="5">
    <citation type="submission" date="2017-05" db="EMBL/GenBank/DDBJ databases">
        <title>The Genome Sequence of Candida krusei Ckrusei653.</title>
        <authorList>
            <person name="Cuomo C."/>
            <person name="Forche A."/>
            <person name="Young S."/>
            <person name="Abouelleil A."/>
            <person name="Cao P."/>
            <person name="Chapman S."/>
            <person name="Cusick C."/>
            <person name="Shea T."/>
            <person name="Nusbaum C."/>
            <person name="Birren B."/>
        </authorList>
    </citation>
    <scope>NUCLEOTIDE SEQUENCE [LARGE SCALE GENOMIC DNA]</scope>
    <source>
        <strain evidence="4 7">Ckrusei653</strain>
    </source>
</reference>
<evidence type="ECO:0000313" key="6">
    <source>
        <dbReference type="Proteomes" id="UP000189274"/>
    </source>
</evidence>
<reference evidence="2" key="2">
    <citation type="submission" date="2014-08" db="EMBL/GenBank/DDBJ databases">
        <title>Exploiting Issatchenkia orientalis SD108 for Succinic Acid Production.</title>
        <authorList>
            <person name="Xiao H."/>
            <person name="Shao Z."/>
            <person name="Jiang Y."/>
            <person name="Dole S."/>
            <person name="Zhao H."/>
        </authorList>
    </citation>
    <scope>NUCLEOTIDE SEQUENCE [LARGE SCALE GENOMIC DNA]</scope>
    <source>
        <strain evidence="2">SD108</strain>
    </source>
</reference>
<reference evidence="1 8" key="6">
    <citation type="submission" date="2018-06" db="EMBL/GenBank/DDBJ databases">
        <title>Population genomics shows no distinction between pathogenic Candida krusei and environmental Pichia kudriavzevii: One species, four names.</title>
        <authorList>
            <person name="Douglass A.P."/>
            <person name="Offei B."/>
            <person name="Braun-Galleani S."/>
            <person name="Coughlan A.Y."/>
            <person name="Martos A."/>
            <person name="Ortiz-Merino R.A."/>
            <person name="Byrne K.P."/>
            <person name="Wolfe K.H."/>
        </authorList>
    </citation>
    <scope>NUCLEOTIDE SEQUENCE [LARGE SCALE GENOMIC DNA]</scope>
    <source>
        <strain evidence="1 8">CBS573</strain>
    </source>
</reference>
<evidence type="ECO:0000313" key="3">
    <source>
        <dbReference type="EMBL" id="ONH75541.1"/>
    </source>
</evidence>
<dbReference type="HOGENOM" id="CLU_1845382_0_0_1"/>
<reference evidence="5" key="1">
    <citation type="journal article" date="2014" name="Microb. Cell Fact.">
        <title>Exploiting Issatchenkia orientalis SD108 for succinic acid production.</title>
        <authorList>
            <person name="Xiao H."/>
            <person name="Shao Z."/>
            <person name="Jiang Y."/>
            <person name="Dole S."/>
            <person name="Zhao H."/>
        </authorList>
    </citation>
    <scope>NUCLEOTIDE SEQUENCE [LARGE SCALE GENOMIC DNA]</scope>
    <source>
        <strain evidence="5">SD108</strain>
    </source>
</reference>